<evidence type="ECO:0000313" key="3">
    <source>
        <dbReference type="EMBL" id="KLU66259.1"/>
    </source>
</evidence>
<keyword evidence="2" id="KW-1133">Transmembrane helix</keyword>
<feature type="transmembrane region" description="Helical" evidence="2">
    <location>
        <begin position="45"/>
        <end position="61"/>
    </location>
</feature>
<reference evidence="3 4" key="1">
    <citation type="submission" date="2015-06" db="EMBL/GenBank/DDBJ databases">
        <title>Draft genome of the moderately acidophilic sulfate reducer Candidatus Desulfosporosinus acididurans strain M1.</title>
        <authorList>
            <person name="Poehlein A."/>
            <person name="Petzsch P."/>
            <person name="Johnson B.D."/>
            <person name="Schloemann M."/>
            <person name="Daniel R."/>
            <person name="Muehling M."/>
        </authorList>
    </citation>
    <scope>NUCLEOTIDE SEQUENCE [LARGE SCALE GENOMIC DNA]</scope>
    <source>
        <strain evidence="3 4">M1</strain>
    </source>
</reference>
<dbReference type="Pfam" id="PF03780">
    <property type="entry name" value="Asp23"/>
    <property type="match status" value="1"/>
</dbReference>
<dbReference type="NCBIfam" id="NF033218">
    <property type="entry name" value="anchor_AmaP"/>
    <property type="match status" value="1"/>
</dbReference>
<organism evidence="3 4">
    <name type="scientific">Desulfosporosinus acididurans</name>
    <dbReference type="NCBI Taxonomy" id="476652"/>
    <lineage>
        <taxon>Bacteria</taxon>
        <taxon>Bacillati</taxon>
        <taxon>Bacillota</taxon>
        <taxon>Clostridia</taxon>
        <taxon>Eubacteriales</taxon>
        <taxon>Desulfitobacteriaceae</taxon>
        <taxon>Desulfosporosinus</taxon>
    </lineage>
</organism>
<accession>A0A0J1FS03</accession>
<evidence type="ECO:0000313" key="4">
    <source>
        <dbReference type="Proteomes" id="UP000036356"/>
    </source>
</evidence>
<dbReference type="Proteomes" id="UP000036356">
    <property type="component" value="Unassembled WGS sequence"/>
</dbReference>
<name>A0A0J1FS03_9FIRM</name>
<protein>
    <recommendedName>
        <fullName evidence="5">Alkaline shock protein 23</fullName>
    </recommendedName>
</protein>
<keyword evidence="2" id="KW-0812">Transmembrane</keyword>
<dbReference type="InterPro" id="IPR005531">
    <property type="entry name" value="Asp23"/>
</dbReference>
<dbReference type="PATRIC" id="fig|476652.3.peg.1713"/>
<dbReference type="RefSeq" id="WP_047809552.1">
    <property type="nucleotide sequence ID" value="NZ_LDZY01000005.1"/>
</dbReference>
<sequence length="171" mass="19212">MLAFILGVLMVLGALWIFAMATGWGLPYMLLLQGLHWLKWNPWESLAAAAFLLLGGLLLLLKPHDNSNRTFQTPSSGGEVRISQEALEEIIARSAKALTGVMEIQSKFRERDAGLQITVSCQYEQGVLIPQLSKELKEKVKEDVELYTGIRVTEVKVLVRRLEKVHTARVR</sequence>
<proteinExistence type="inferred from homology"/>
<evidence type="ECO:0000256" key="2">
    <source>
        <dbReference type="SAM" id="Phobius"/>
    </source>
</evidence>
<comment type="similarity">
    <text evidence="1">Belongs to the asp23 family.</text>
</comment>
<keyword evidence="4" id="KW-1185">Reference proteome</keyword>
<gene>
    <name evidence="3" type="ORF">DEAC_c16580</name>
</gene>
<comment type="caution">
    <text evidence="3">The sequence shown here is derived from an EMBL/GenBank/DDBJ whole genome shotgun (WGS) entry which is preliminary data.</text>
</comment>
<dbReference type="AlphaFoldDB" id="A0A0J1FS03"/>
<dbReference type="STRING" id="476652.DEAC_c16580"/>
<keyword evidence="2" id="KW-0472">Membrane</keyword>
<evidence type="ECO:0008006" key="5">
    <source>
        <dbReference type="Google" id="ProtNLM"/>
    </source>
</evidence>
<evidence type="ECO:0000256" key="1">
    <source>
        <dbReference type="ARBA" id="ARBA00005721"/>
    </source>
</evidence>
<dbReference type="EMBL" id="LDZY01000005">
    <property type="protein sequence ID" value="KLU66259.1"/>
    <property type="molecule type" value="Genomic_DNA"/>
</dbReference>